<keyword evidence="3 6" id="KW-1133">Transmembrane helix</keyword>
<accession>A0A7J5APK9</accession>
<dbReference type="EMBL" id="WAAU01000008">
    <property type="protein sequence ID" value="KAB1159394.1"/>
    <property type="molecule type" value="Genomic_DNA"/>
</dbReference>
<name>A0A7J5APK9_9FLAO</name>
<dbReference type="Pfam" id="PF01381">
    <property type="entry name" value="HTH_3"/>
    <property type="match status" value="1"/>
</dbReference>
<evidence type="ECO:0000259" key="7">
    <source>
        <dbReference type="PROSITE" id="PS50943"/>
    </source>
</evidence>
<evidence type="ECO:0000313" key="9">
    <source>
        <dbReference type="Proteomes" id="UP000467305"/>
    </source>
</evidence>
<organism evidence="8 9">
    <name type="scientific">Tenacibaculum aiptasiae</name>
    <dbReference type="NCBI Taxonomy" id="426481"/>
    <lineage>
        <taxon>Bacteria</taxon>
        <taxon>Pseudomonadati</taxon>
        <taxon>Bacteroidota</taxon>
        <taxon>Flavobacteriia</taxon>
        <taxon>Flavobacteriales</taxon>
        <taxon>Flavobacteriaceae</taxon>
        <taxon>Tenacibaculum</taxon>
    </lineage>
</organism>
<keyword evidence="9" id="KW-1185">Reference proteome</keyword>
<gene>
    <name evidence="8" type="ORF">F7018_03520</name>
</gene>
<keyword evidence="4" id="KW-0238">DNA-binding</keyword>
<dbReference type="InterPro" id="IPR050807">
    <property type="entry name" value="TransReg_Diox_bact_type"/>
</dbReference>
<dbReference type="InterPro" id="IPR019109">
    <property type="entry name" value="MamF_MmsF"/>
</dbReference>
<dbReference type="AlphaFoldDB" id="A0A7J5APK9"/>
<feature type="transmembrane region" description="Helical" evidence="6">
    <location>
        <begin position="156"/>
        <end position="175"/>
    </location>
</feature>
<evidence type="ECO:0000256" key="3">
    <source>
        <dbReference type="ARBA" id="ARBA00022989"/>
    </source>
</evidence>
<evidence type="ECO:0000256" key="1">
    <source>
        <dbReference type="ARBA" id="ARBA00004141"/>
    </source>
</evidence>
<dbReference type="SUPFAM" id="SSF47413">
    <property type="entry name" value="lambda repressor-like DNA-binding domains"/>
    <property type="match status" value="1"/>
</dbReference>
<keyword evidence="5 6" id="KW-0472">Membrane</keyword>
<dbReference type="Proteomes" id="UP000467305">
    <property type="component" value="Unassembled WGS sequence"/>
</dbReference>
<reference evidence="8 9" key="1">
    <citation type="submission" date="2019-09" db="EMBL/GenBank/DDBJ databases">
        <authorList>
            <person name="Cao W.R."/>
        </authorList>
    </citation>
    <scope>NUCLEOTIDE SEQUENCE [LARGE SCALE GENOMIC DNA]</scope>
    <source>
        <strain evidence="9">a4</strain>
    </source>
</reference>
<dbReference type="PANTHER" id="PTHR46797">
    <property type="entry name" value="HTH-TYPE TRANSCRIPTIONAL REGULATOR"/>
    <property type="match status" value="1"/>
</dbReference>
<proteinExistence type="predicted"/>
<dbReference type="InterPro" id="IPR010982">
    <property type="entry name" value="Lambda_DNA-bd_dom_sf"/>
</dbReference>
<dbReference type="OrthoDB" id="1357763at2"/>
<dbReference type="Pfam" id="PF09685">
    <property type="entry name" value="MamF_MmsF"/>
    <property type="match status" value="1"/>
</dbReference>
<dbReference type="GO" id="GO:0003700">
    <property type="term" value="F:DNA-binding transcription factor activity"/>
    <property type="evidence" value="ECO:0007669"/>
    <property type="project" value="TreeGrafter"/>
</dbReference>
<comment type="subcellular location">
    <subcellularLocation>
        <location evidence="1">Membrane</location>
        <topology evidence="1">Multi-pass membrane protein</topology>
    </subcellularLocation>
</comment>
<dbReference type="RefSeq" id="WP_150898613.1">
    <property type="nucleotide sequence ID" value="NZ_WAAU01000008.1"/>
</dbReference>
<evidence type="ECO:0000256" key="5">
    <source>
        <dbReference type="ARBA" id="ARBA00023136"/>
    </source>
</evidence>
<sequence length="196" mass="21901">MQNENSSLATNLSAYRKNLGLSQEALAEKANVSLSTIQRIEKGTVTPRAFTIKILAETLNVDITSLMSSTTQSETSNSNISPLKKLNLVTLFFVFLPFINLIVPTIFWRMNEELENKNSTAGKILSFQLLWSFIVVIGMGITLFLGNLIIGAGDSLFFIMIYYLLAVLFNIFTIAKTAFKLNNKDENILSFIPNLF</sequence>
<keyword evidence="2 6" id="KW-0812">Transmembrane</keyword>
<dbReference type="GO" id="GO:0003677">
    <property type="term" value="F:DNA binding"/>
    <property type="evidence" value="ECO:0007669"/>
    <property type="project" value="UniProtKB-KW"/>
</dbReference>
<dbReference type="SMART" id="SM00530">
    <property type="entry name" value="HTH_XRE"/>
    <property type="match status" value="1"/>
</dbReference>
<evidence type="ECO:0000256" key="2">
    <source>
        <dbReference type="ARBA" id="ARBA00022692"/>
    </source>
</evidence>
<feature type="transmembrane region" description="Helical" evidence="6">
    <location>
        <begin position="129"/>
        <end position="150"/>
    </location>
</feature>
<dbReference type="GO" id="GO:0005829">
    <property type="term" value="C:cytosol"/>
    <property type="evidence" value="ECO:0007669"/>
    <property type="project" value="TreeGrafter"/>
</dbReference>
<dbReference type="Gene3D" id="1.10.260.40">
    <property type="entry name" value="lambda repressor-like DNA-binding domains"/>
    <property type="match status" value="1"/>
</dbReference>
<dbReference type="PANTHER" id="PTHR46797:SF1">
    <property type="entry name" value="METHYLPHOSPHONATE SYNTHASE"/>
    <property type="match status" value="1"/>
</dbReference>
<evidence type="ECO:0000313" key="8">
    <source>
        <dbReference type="EMBL" id="KAB1159394.1"/>
    </source>
</evidence>
<feature type="domain" description="HTH cro/C1-type" evidence="7">
    <location>
        <begin position="12"/>
        <end position="66"/>
    </location>
</feature>
<dbReference type="InterPro" id="IPR001387">
    <property type="entry name" value="Cro/C1-type_HTH"/>
</dbReference>
<evidence type="ECO:0000256" key="6">
    <source>
        <dbReference type="SAM" id="Phobius"/>
    </source>
</evidence>
<comment type="caution">
    <text evidence="8">The sequence shown here is derived from an EMBL/GenBank/DDBJ whole genome shotgun (WGS) entry which is preliminary data.</text>
</comment>
<dbReference type="PROSITE" id="PS50943">
    <property type="entry name" value="HTH_CROC1"/>
    <property type="match status" value="1"/>
</dbReference>
<feature type="transmembrane region" description="Helical" evidence="6">
    <location>
        <begin position="88"/>
        <end position="108"/>
    </location>
</feature>
<dbReference type="CDD" id="cd00093">
    <property type="entry name" value="HTH_XRE"/>
    <property type="match status" value="1"/>
</dbReference>
<evidence type="ECO:0000256" key="4">
    <source>
        <dbReference type="ARBA" id="ARBA00023125"/>
    </source>
</evidence>
<protein>
    <submittedName>
        <fullName evidence="8">Helix-turn-helix transcriptional regulator</fullName>
    </submittedName>
</protein>